<dbReference type="InterPro" id="IPR001036">
    <property type="entry name" value="Acrflvin-R"/>
</dbReference>
<feature type="transmembrane region" description="Helical" evidence="9">
    <location>
        <begin position="394"/>
        <end position="415"/>
    </location>
</feature>
<dbReference type="Proteomes" id="UP000765845">
    <property type="component" value="Unassembled WGS sequence"/>
</dbReference>
<dbReference type="InterPro" id="IPR004764">
    <property type="entry name" value="MdtF-like"/>
</dbReference>
<dbReference type="Gene3D" id="3.30.70.1320">
    <property type="entry name" value="Multidrug efflux transporter AcrB pore domain like"/>
    <property type="match status" value="1"/>
</dbReference>
<comment type="caution">
    <text evidence="10">The sequence shown here is derived from an EMBL/GenBank/DDBJ whole genome shotgun (WGS) entry which is preliminary data.</text>
</comment>
<keyword evidence="3 9" id="KW-0813">Transport</keyword>
<dbReference type="NCBIfam" id="NF000282">
    <property type="entry name" value="RND_permease_1"/>
    <property type="match status" value="1"/>
</dbReference>
<evidence type="ECO:0000256" key="2">
    <source>
        <dbReference type="ARBA" id="ARBA00010942"/>
    </source>
</evidence>
<evidence type="ECO:0000256" key="7">
    <source>
        <dbReference type="ARBA" id="ARBA00022989"/>
    </source>
</evidence>
<evidence type="ECO:0000256" key="3">
    <source>
        <dbReference type="ARBA" id="ARBA00022448"/>
    </source>
</evidence>
<dbReference type="PANTHER" id="PTHR32063">
    <property type="match status" value="1"/>
</dbReference>
<feature type="transmembrane region" description="Helical" evidence="9">
    <location>
        <begin position="342"/>
        <end position="361"/>
    </location>
</feature>
<dbReference type="Gene3D" id="3.30.70.1430">
    <property type="entry name" value="Multidrug efflux transporter AcrB pore domain"/>
    <property type="match status" value="2"/>
</dbReference>
<keyword evidence="8 9" id="KW-0472">Membrane</keyword>
<dbReference type="PANTHER" id="PTHR32063:SF11">
    <property type="entry name" value="CATION OR DRUG EFFLUX SYSTEM PROTEIN"/>
    <property type="match status" value="1"/>
</dbReference>
<keyword evidence="4" id="KW-1003">Cell membrane</keyword>
<feature type="transmembrane region" description="Helical" evidence="9">
    <location>
        <begin position="1004"/>
        <end position="1029"/>
    </location>
</feature>
<feature type="transmembrane region" description="Helical" evidence="9">
    <location>
        <begin position="473"/>
        <end position="499"/>
    </location>
</feature>
<dbReference type="NCBIfam" id="TIGR00915">
    <property type="entry name" value="2A0602"/>
    <property type="match status" value="1"/>
</dbReference>
<protein>
    <recommendedName>
        <fullName evidence="9">Efflux pump membrane transporter</fullName>
    </recommendedName>
</protein>
<dbReference type="Pfam" id="PF00873">
    <property type="entry name" value="ACR_tran"/>
    <property type="match status" value="1"/>
</dbReference>
<evidence type="ECO:0000256" key="9">
    <source>
        <dbReference type="RuleBase" id="RU364070"/>
    </source>
</evidence>
<organism evidence="10 11">
    <name type="scientific">Spongiibacter thalassae</name>
    <dbReference type="NCBI Taxonomy" id="2721624"/>
    <lineage>
        <taxon>Bacteria</taxon>
        <taxon>Pseudomonadati</taxon>
        <taxon>Pseudomonadota</taxon>
        <taxon>Gammaproteobacteria</taxon>
        <taxon>Cellvibrionales</taxon>
        <taxon>Spongiibacteraceae</taxon>
        <taxon>Spongiibacter</taxon>
    </lineage>
</organism>
<dbReference type="Gene3D" id="3.30.70.1440">
    <property type="entry name" value="Multidrug efflux transporter AcrB pore domain"/>
    <property type="match status" value="1"/>
</dbReference>
<feature type="transmembrane region" description="Helical" evidence="9">
    <location>
        <begin position="368"/>
        <end position="388"/>
    </location>
</feature>
<dbReference type="SUPFAM" id="SSF82693">
    <property type="entry name" value="Multidrug efflux transporter AcrB pore domain, PN1, PN2, PC1 and PC2 subdomains"/>
    <property type="match status" value="4"/>
</dbReference>
<dbReference type="PRINTS" id="PR00702">
    <property type="entry name" value="ACRIFLAVINRP"/>
</dbReference>
<evidence type="ECO:0000313" key="11">
    <source>
        <dbReference type="Proteomes" id="UP000765845"/>
    </source>
</evidence>
<keyword evidence="6 9" id="KW-0812">Transmembrane</keyword>
<dbReference type="RefSeq" id="WP_168449352.1">
    <property type="nucleotide sequence ID" value="NZ_JAAWWK010000002.1"/>
</dbReference>
<feature type="transmembrane region" description="Helical" evidence="9">
    <location>
        <begin position="444"/>
        <end position="461"/>
    </location>
</feature>
<dbReference type="EMBL" id="JAAWWK010000002">
    <property type="protein sequence ID" value="NKI16802.1"/>
    <property type="molecule type" value="Genomic_DNA"/>
</dbReference>
<feature type="transmembrane region" description="Helical" evidence="9">
    <location>
        <begin position="923"/>
        <end position="948"/>
    </location>
</feature>
<dbReference type="Gene3D" id="1.20.1640.10">
    <property type="entry name" value="Multidrug efflux transporter AcrB transmembrane domain"/>
    <property type="match status" value="2"/>
</dbReference>
<feature type="transmembrane region" description="Helical" evidence="9">
    <location>
        <begin position="872"/>
        <end position="890"/>
    </location>
</feature>
<dbReference type="InterPro" id="IPR027463">
    <property type="entry name" value="AcrB_DN_DC_subdom"/>
</dbReference>
<evidence type="ECO:0000256" key="5">
    <source>
        <dbReference type="ARBA" id="ARBA00022519"/>
    </source>
</evidence>
<feature type="transmembrane region" description="Helical" evidence="9">
    <location>
        <begin position="897"/>
        <end position="917"/>
    </location>
</feature>
<dbReference type="SUPFAM" id="SSF82866">
    <property type="entry name" value="Multidrug efflux transporter AcrB transmembrane domain"/>
    <property type="match status" value="2"/>
</dbReference>
<proteinExistence type="inferred from homology"/>
<keyword evidence="7 9" id="KW-1133">Transmembrane helix</keyword>
<keyword evidence="11" id="KW-1185">Reference proteome</keyword>
<sequence length="1039" mass="111068">MNARFFIDRPVLSIVLSLLLLIAGGAAVGKLPVALYPGLLPTQIVISAAYPGANAETVAESVAAPIEQELNGIDGMLYMTTQASSAGVVSITVTFAAGVDPNQAAIEVSNRVAVAENRLPDVVKRNGVKVEKRSTDMLMVYALSSDFPQYDSIFLSNYALLNILDELRRVPGVGNAQLFGARDYSMRVWLRPDRLAELGLTPADIAAAIREQNSNFAAGSFSAEPVSGEQAFTYSVTTEGRLASVEEFERIIIRAESSSAALHLGDIARVELGAKDYAFLGSFNGQAAVPIGLFLRPGANALETGDAVKKVMAEAREKLPNGVEMSIAFDTNIFVKHSIEEVVATFFEALLLVVLVMFLFLQNVRATFIPVLAIPVSIIGSFAGLYLLGYSVNLLTLFGLILAIGIVVDDAIIVIENVERIMKEQGLPAVEAVRQAMDEVSGPLVAIVLVLCAVFLPVIFIDGMTGEMYRQFAVAITVSVVLSGIVALTLTPALCAMILSSDHSAAQRGFLAWFNRSFDRLRDGYLTVTSLLLHHRVAAVFLFLALIGSALVLNRWVPAGLVPAEDQGYVIMAYNTPPAASLSRTGAVTATMSERVLEHPATSSVMTFTGYDLLAGGLKTNTGVSFIMLNDWSEREQPGMDSQSLANALPRLGDDVLDAEMFAFNPPPIIGLSTTGGFEAFLENRSGGDLHALSDALDRFMAAARQRPELADLNTTFQLNTPQYRLQLDREKAMSLGVPIADVYSTMQATFGALYVNDFTLFGRSFQVNLQSEEEFRRSPEDLSKVYVRSNSGALVPLSSLLNVTRTVGPDAVARFNGFTAAKILGSAAEGYSSGEAIAAIEEVAAETLGDRFTVGWVGSAFQEKASGSSGSQAFVLAIVMVFLILAAQYERWLMPVAVVLAVPFALLGALLAAWMRGLDNDIYFQIGLVCLIGLASKNAILIVEFAMQQRDKGLSIVDAALAAVKLRFRPIVMTSLAFTLGCLPLALASGAGAASRIALGTSVIGGMMLATFVATVFVPLFYVLLATLGERLARAPKS</sequence>
<comment type="subcellular location">
    <subcellularLocation>
        <location evidence="1 9">Cell inner membrane</location>
        <topology evidence="1 9">Multi-pass membrane protein</topology>
    </subcellularLocation>
</comment>
<reference evidence="10 11" key="1">
    <citation type="submission" date="2020-04" db="EMBL/GenBank/DDBJ databases">
        <authorList>
            <person name="Yoon J."/>
        </authorList>
    </citation>
    <scope>NUCLEOTIDE SEQUENCE [LARGE SCALE GENOMIC DNA]</scope>
    <source>
        <strain evidence="10 11">KMU-166</strain>
    </source>
</reference>
<keyword evidence="5 9" id="KW-0997">Cell inner membrane</keyword>
<feature type="transmembrane region" description="Helical" evidence="9">
    <location>
        <begin position="537"/>
        <end position="557"/>
    </location>
</feature>
<evidence type="ECO:0000256" key="1">
    <source>
        <dbReference type="ARBA" id="ARBA00004429"/>
    </source>
</evidence>
<comment type="caution">
    <text evidence="9">Lacks conserved residue(s) required for the propagation of feature annotation.</text>
</comment>
<evidence type="ECO:0000256" key="4">
    <source>
        <dbReference type="ARBA" id="ARBA00022475"/>
    </source>
</evidence>
<accession>A0ABX1GCB9</accession>
<evidence type="ECO:0000313" key="10">
    <source>
        <dbReference type="EMBL" id="NKI16802.1"/>
    </source>
</evidence>
<dbReference type="SUPFAM" id="SSF82714">
    <property type="entry name" value="Multidrug efflux transporter AcrB TolC docking domain, DN and DC subdomains"/>
    <property type="match status" value="2"/>
</dbReference>
<name>A0ABX1GCB9_9GAMM</name>
<dbReference type="Gene3D" id="3.30.2090.10">
    <property type="entry name" value="Multidrug efflux transporter AcrB TolC docking domain, DN and DC subdomains"/>
    <property type="match status" value="2"/>
</dbReference>
<gene>
    <name evidence="10" type="ORF">HCU74_05125</name>
</gene>
<comment type="similarity">
    <text evidence="2 9">Belongs to the resistance-nodulation-cell division (RND) (TC 2.A.6) family.</text>
</comment>
<feature type="transmembrane region" description="Helical" evidence="9">
    <location>
        <begin position="969"/>
        <end position="992"/>
    </location>
</feature>
<evidence type="ECO:0000256" key="6">
    <source>
        <dbReference type="ARBA" id="ARBA00022692"/>
    </source>
</evidence>
<evidence type="ECO:0000256" key="8">
    <source>
        <dbReference type="ARBA" id="ARBA00023136"/>
    </source>
</evidence>